<name>A0AAW9JJF7_9ENTE</name>
<organism evidence="2 3">
    <name type="scientific">Enterococcus cecorum</name>
    <dbReference type="NCBI Taxonomy" id="44008"/>
    <lineage>
        <taxon>Bacteria</taxon>
        <taxon>Bacillati</taxon>
        <taxon>Bacillota</taxon>
        <taxon>Bacilli</taxon>
        <taxon>Lactobacillales</taxon>
        <taxon>Enterococcaceae</taxon>
        <taxon>Enterococcus</taxon>
    </lineage>
</organism>
<protein>
    <recommendedName>
        <fullName evidence="4">ABC transporter permease</fullName>
    </recommendedName>
</protein>
<dbReference type="EMBL" id="JAXOGL010000004">
    <property type="protein sequence ID" value="MDZ5597388.1"/>
    <property type="molecule type" value="Genomic_DNA"/>
</dbReference>
<dbReference type="Proteomes" id="UP001290582">
    <property type="component" value="Unassembled WGS sequence"/>
</dbReference>
<feature type="transmembrane region" description="Helical" evidence="1">
    <location>
        <begin position="322"/>
        <end position="342"/>
    </location>
</feature>
<sequence>MLYKIYWKRSKWVILLASLAIFVSFMLPRIDLIRNWQTSENYYHSTKFVEDYSDDNYTAQQRQAMVTNSLTLHNKDDKMHPINAFAEHISFALQEINKYSNNTYLLYVLLFLSLGFATFFFDYKTKFNQFLFTNYDRKKIFFSKFLFYSAWICGITLFSNICAEILLAVTIPAKYLNWNLLQIICAILSCVITYYFFFIIGLFLGTTLGHSFFAPFSLLFVVYYLKEFTFLMDYYPNWARYLNTLRFSANFYSIHPYLLVTICLISLGLIFLASYSFTKQSTEISNLVVLLPQFRFVVAGVLILLVTIFYFAEQLITNFYLWWANLPIFIACVLFIFITVYYQSWVKIWQKHQDRHTTRK</sequence>
<feature type="transmembrane region" description="Helical" evidence="1">
    <location>
        <begin position="12"/>
        <end position="30"/>
    </location>
</feature>
<keyword evidence="1" id="KW-0472">Membrane</keyword>
<keyword evidence="1" id="KW-0812">Transmembrane</keyword>
<reference evidence="2" key="1">
    <citation type="submission" date="2023-12" db="EMBL/GenBank/DDBJ databases">
        <title>Molecular genomic analyses of Enterococcus cecorum from sepsis oubreaks in broilers.</title>
        <authorList>
            <person name="Rhoads D."/>
            <person name="Alrubaye A."/>
        </authorList>
    </citation>
    <scope>NUCLEOTIDE SEQUENCE</scope>
    <source>
        <strain evidence="2">1755</strain>
    </source>
</reference>
<gene>
    <name evidence="2" type="ORF">U1294_03975</name>
</gene>
<feature type="transmembrane region" description="Helical" evidence="1">
    <location>
        <begin position="254"/>
        <end position="275"/>
    </location>
</feature>
<accession>A0AAW9JJF7</accession>
<comment type="caution">
    <text evidence="2">The sequence shown here is derived from an EMBL/GenBank/DDBJ whole genome shotgun (WGS) entry which is preliminary data.</text>
</comment>
<feature type="transmembrane region" description="Helical" evidence="1">
    <location>
        <begin position="180"/>
        <end position="205"/>
    </location>
</feature>
<evidence type="ECO:0008006" key="4">
    <source>
        <dbReference type="Google" id="ProtNLM"/>
    </source>
</evidence>
<evidence type="ECO:0000313" key="2">
    <source>
        <dbReference type="EMBL" id="MDZ5597388.1"/>
    </source>
</evidence>
<feature type="transmembrane region" description="Helical" evidence="1">
    <location>
        <begin position="212"/>
        <end position="234"/>
    </location>
</feature>
<dbReference type="AlphaFoldDB" id="A0AAW9JJF7"/>
<feature type="transmembrane region" description="Helical" evidence="1">
    <location>
        <begin position="104"/>
        <end position="124"/>
    </location>
</feature>
<evidence type="ECO:0000256" key="1">
    <source>
        <dbReference type="SAM" id="Phobius"/>
    </source>
</evidence>
<dbReference type="RefSeq" id="WP_204644557.1">
    <property type="nucleotide sequence ID" value="NZ_JACJLG010000001.1"/>
</dbReference>
<evidence type="ECO:0000313" key="3">
    <source>
        <dbReference type="Proteomes" id="UP001290582"/>
    </source>
</evidence>
<proteinExistence type="predicted"/>
<feature type="transmembrane region" description="Helical" evidence="1">
    <location>
        <begin position="145"/>
        <end position="168"/>
    </location>
</feature>
<keyword evidence="1" id="KW-1133">Transmembrane helix</keyword>
<feature type="transmembrane region" description="Helical" evidence="1">
    <location>
        <begin position="287"/>
        <end position="310"/>
    </location>
</feature>